<evidence type="ECO:0000256" key="1">
    <source>
        <dbReference type="SAM" id="MobiDB-lite"/>
    </source>
</evidence>
<feature type="compositionally biased region" description="Basic and acidic residues" evidence="1">
    <location>
        <begin position="191"/>
        <end position="201"/>
    </location>
</feature>
<reference evidence="3" key="2">
    <citation type="journal article" date="2008" name="Nucleic Acids Res.">
        <title>The rice annotation project database (RAP-DB): 2008 update.</title>
        <authorList>
            <consortium name="The rice annotation project (RAP)"/>
        </authorList>
    </citation>
    <scope>GENOME REANNOTATION</scope>
    <source>
        <strain evidence="3">cv. Nipponbare</strain>
    </source>
</reference>
<dbReference type="EMBL" id="AC120534">
    <property type="protein sequence ID" value="AAX95452.1"/>
    <property type="molecule type" value="Genomic_DNA"/>
</dbReference>
<evidence type="ECO:0000313" key="3">
    <source>
        <dbReference type="Proteomes" id="UP000000763"/>
    </source>
</evidence>
<proteinExistence type="predicted"/>
<dbReference type="AlphaFoldDB" id="A0A5S6R7A8"/>
<reference evidence="3" key="1">
    <citation type="journal article" date="2005" name="Nature">
        <title>The map-based sequence of the rice genome.</title>
        <authorList>
            <consortium name="International rice genome sequencing project (IRGSP)"/>
            <person name="Matsumoto T."/>
            <person name="Wu J."/>
            <person name="Kanamori H."/>
            <person name="Katayose Y."/>
            <person name="Fujisawa M."/>
            <person name="Namiki N."/>
            <person name="Mizuno H."/>
            <person name="Yamamoto K."/>
            <person name="Antonio B.A."/>
            <person name="Baba T."/>
            <person name="Sakata K."/>
            <person name="Nagamura Y."/>
            <person name="Aoki H."/>
            <person name="Arikawa K."/>
            <person name="Arita K."/>
            <person name="Bito T."/>
            <person name="Chiden Y."/>
            <person name="Fujitsuka N."/>
            <person name="Fukunaka R."/>
            <person name="Hamada M."/>
            <person name="Harada C."/>
            <person name="Hayashi A."/>
            <person name="Hijishita S."/>
            <person name="Honda M."/>
            <person name="Hosokawa S."/>
            <person name="Ichikawa Y."/>
            <person name="Idonuma A."/>
            <person name="Iijima M."/>
            <person name="Ikeda M."/>
            <person name="Ikeno M."/>
            <person name="Ito K."/>
            <person name="Ito S."/>
            <person name="Ito T."/>
            <person name="Ito Y."/>
            <person name="Ito Y."/>
            <person name="Iwabuchi A."/>
            <person name="Kamiya K."/>
            <person name="Karasawa W."/>
            <person name="Kurita K."/>
            <person name="Katagiri S."/>
            <person name="Kikuta A."/>
            <person name="Kobayashi H."/>
            <person name="Kobayashi N."/>
            <person name="Machita K."/>
            <person name="Maehara T."/>
            <person name="Masukawa M."/>
            <person name="Mizubayashi T."/>
            <person name="Mukai Y."/>
            <person name="Nagasaki H."/>
            <person name="Nagata Y."/>
            <person name="Naito S."/>
            <person name="Nakashima M."/>
            <person name="Nakama Y."/>
            <person name="Nakamichi Y."/>
            <person name="Nakamura M."/>
            <person name="Meguro A."/>
            <person name="Negishi M."/>
            <person name="Ohta I."/>
            <person name="Ohta T."/>
            <person name="Okamoto M."/>
            <person name="Ono N."/>
            <person name="Saji S."/>
            <person name="Sakaguchi M."/>
            <person name="Sakai K."/>
            <person name="Shibata M."/>
            <person name="Shimokawa T."/>
            <person name="Song J."/>
            <person name="Takazaki Y."/>
            <person name="Terasawa K."/>
            <person name="Tsugane M."/>
            <person name="Tsuji K."/>
            <person name="Ueda S."/>
            <person name="Waki K."/>
            <person name="Yamagata H."/>
            <person name="Yamamoto M."/>
            <person name="Yamamoto S."/>
            <person name="Yamane H."/>
            <person name="Yoshiki S."/>
            <person name="Yoshihara R."/>
            <person name="Yukawa K."/>
            <person name="Zhong H."/>
            <person name="Yano M."/>
            <person name="Yuan Q."/>
            <person name="Ouyang S."/>
            <person name="Liu J."/>
            <person name="Jones K.M."/>
            <person name="Gansberger K."/>
            <person name="Moffat K."/>
            <person name="Hill J."/>
            <person name="Bera J."/>
            <person name="Fadrosh D."/>
            <person name="Jin S."/>
            <person name="Johri S."/>
            <person name="Kim M."/>
            <person name="Overton L."/>
            <person name="Reardon M."/>
            <person name="Tsitrin T."/>
            <person name="Vuong H."/>
            <person name="Weaver B."/>
            <person name="Ciecko A."/>
            <person name="Tallon L."/>
            <person name="Jackson J."/>
            <person name="Pai G."/>
            <person name="Aken S.V."/>
            <person name="Utterback T."/>
            <person name="Reidmuller S."/>
            <person name="Feldblyum T."/>
            <person name="Hsiao J."/>
            <person name="Zismann V."/>
            <person name="Iobst S."/>
            <person name="de Vazeille A.R."/>
            <person name="Buell C.R."/>
            <person name="Ying K."/>
            <person name="Li Y."/>
            <person name="Lu T."/>
            <person name="Huang Y."/>
            <person name="Zhao Q."/>
            <person name="Feng Q."/>
            <person name="Zhang L."/>
            <person name="Zhu J."/>
            <person name="Weng Q."/>
            <person name="Mu J."/>
            <person name="Lu Y."/>
            <person name="Fan D."/>
            <person name="Liu Y."/>
            <person name="Guan J."/>
            <person name="Zhang Y."/>
            <person name="Yu S."/>
            <person name="Liu X."/>
            <person name="Zhang Y."/>
            <person name="Hong G."/>
            <person name="Han B."/>
            <person name="Choisne N."/>
            <person name="Demange N."/>
            <person name="Orjeda G."/>
            <person name="Samain S."/>
            <person name="Cattolico L."/>
            <person name="Pelletier E."/>
            <person name="Couloux A."/>
            <person name="Segurens B."/>
            <person name="Wincker P."/>
            <person name="D'Hont A."/>
            <person name="Scarpelli C."/>
            <person name="Weissenbach J."/>
            <person name="Salanoubat M."/>
            <person name="Quetier F."/>
            <person name="Yu Y."/>
            <person name="Kim H.R."/>
            <person name="Rambo T."/>
            <person name="Currie J."/>
            <person name="Collura K."/>
            <person name="Luo M."/>
            <person name="Yang T."/>
            <person name="Ammiraju J.S.S."/>
            <person name="Engler F."/>
            <person name="Soderlund C."/>
            <person name="Wing R.A."/>
            <person name="Palmer L.E."/>
            <person name="de la Bastide M."/>
            <person name="Spiegel L."/>
            <person name="Nascimento L."/>
            <person name="Zutavern T."/>
            <person name="O'Shaughnessy A."/>
            <person name="Dike S."/>
            <person name="Dedhia N."/>
            <person name="Preston R."/>
            <person name="Balija V."/>
            <person name="McCombie W.R."/>
            <person name="Chow T."/>
            <person name="Chen H."/>
            <person name="Chung M."/>
            <person name="Chen C."/>
            <person name="Shaw J."/>
            <person name="Wu H."/>
            <person name="Hsiao K."/>
            <person name="Chao Y."/>
            <person name="Chu M."/>
            <person name="Cheng C."/>
            <person name="Hour A."/>
            <person name="Lee P."/>
            <person name="Lin S."/>
            <person name="Lin Y."/>
            <person name="Liou J."/>
            <person name="Liu S."/>
            <person name="Hsing Y."/>
            <person name="Raghuvanshi S."/>
            <person name="Mohanty A."/>
            <person name="Bharti A.K."/>
            <person name="Gaur A."/>
            <person name="Gupta V."/>
            <person name="Kumar D."/>
            <person name="Ravi V."/>
            <person name="Vij S."/>
            <person name="Kapur A."/>
            <person name="Khurana P."/>
            <person name="Khurana P."/>
            <person name="Khurana J.P."/>
            <person name="Tyagi A.K."/>
            <person name="Gaikwad K."/>
            <person name="Singh A."/>
            <person name="Dalal V."/>
            <person name="Srivastava S."/>
            <person name="Dixit A."/>
            <person name="Pal A.K."/>
            <person name="Ghazi I.A."/>
            <person name="Yadav M."/>
            <person name="Pandit A."/>
            <person name="Bhargava A."/>
            <person name="Sureshbabu K."/>
            <person name="Batra K."/>
            <person name="Sharma T.R."/>
            <person name="Mohapatra T."/>
            <person name="Singh N.K."/>
            <person name="Messing J."/>
            <person name="Nelson A.B."/>
            <person name="Fuks G."/>
            <person name="Kavchok S."/>
            <person name="Keizer G."/>
            <person name="Linton E."/>
            <person name="Llaca V."/>
            <person name="Song R."/>
            <person name="Tanyolac B."/>
            <person name="Young S."/>
            <person name="Ho-Il K."/>
            <person name="Hahn J.H."/>
            <person name="Sangsakoo G."/>
            <person name="Vanavichit A."/>
            <person name="de Mattos Luiz.A.T."/>
            <person name="Zimmer P.D."/>
            <person name="Malone G."/>
            <person name="Dellagostin O."/>
            <person name="de Oliveira A.C."/>
            <person name="Bevan M."/>
            <person name="Bancroft I."/>
            <person name="Minx P."/>
            <person name="Cordum H."/>
            <person name="Wilson R."/>
            <person name="Cheng Z."/>
            <person name="Jin W."/>
            <person name="Jiang J."/>
            <person name="Leong S.A."/>
            <person name="Iwama H."/>
            <person name="Gojobori T."/>
            <person name="Itoh T."/>
            <person name="Niimura Y."/>
            <person name="Fujii Y."/>
            <person name="Habara T."/>
            <person name="Sakai H."/>
            <person name="Sato Y."/>
            <person name="Wilson G."/>
            <person name="Kumar K."/>
            <person name="McCouch S."/>
            <person name="Juretic N."/>
            <person name="Hoen D."/>
            <person name="Wright S."/>
            <person name="Bruskiewich R."/>
            <person name="Bureau T."/>
            <person name="Miyao A."/>
            <person name="Hirochika H."/>
            <person name="Nishikawa T."/>
            <person name="Kadowaki K."/>
            <person name="Sugiura M."/>
            <person name="Burr B."/>
            <person name="Sasaki T."/>
        </authorList>
    </citation>
    <scope>NUCLEOTIDE SEQUENCE [LARGE SCALE GENOMIC DNA]</scope>
    <source>
        <strain evidence="3">cv. Nipponbare</strain>
    </source>
</reference>
<sequence length="201" mass="22084">MTSNRSNNFVYIGPNAGDPTSIPLLWTQDGSIVFPAYSAIPISSGLISVRNENVAATTSRKDMSSPQTCRIKETIYMTEPKPKLVKTLAITQVEIWVETPTMLHLVSLVNKPHRHKLTTMLTSAILHRDETTPRIEEATLTRTETDRIVEVIMTMTVENGEIGTTMVEVNDEITMIDDGGNHALQPPVETANKDADPGAAL</sequence>
<name>A0A5S6R7A8_ORYSJ</name>
<accession>A0A5S6R7A8</accession>
<evidence type="ECO:0000313" key="2">
    <source>
        <dbReference type="EMBL" id="AAX95452.1"/>
    </source>
</evidence>
<dbReference type="Proteomes" id="UP000000763">
    <property type="component" value="Chromosome 11"/>
</dbReference>
<feature type="region of interest" description="Disordered" evidence="1">
    <location>
        <begin position="179"/>
        <end position="201"/>
    </location>
</feature>
<organism evidence="2 3">
    <name type="scientific">Oryza sativa subsp. japonica</name>
    <name type="common">Rice</name>
    <dbReference type="NCBI Taxonomy" id="39947"/>
    <lineage>
        <taxon>Eukaryota</taxon>
        <taxon>Viridiplantae</taxon>
        <taxon>Streptophyta</taxon>
        <taxon>Embryophyta</taxon>
        <taxon>Tracheophyta</taxon>
        <taxon>Spermatophyta</taxon>
        <taxon>Magnoliopsida</taxon>
        <taxon>Liliopsida</taxon>
        <taxon>Poales</taxon>
        <taxon>Poaceae</taxon>
        <taxon>BOP clade</taxon>
        <taxon>Oryzoideae</taxon>
        <taxon>Oryzeae</taxon>
        <taxon>Oryzinae</taxon>
        <taxon>Oryza</taxon>
        <taxon>Oryza sativa</taxon>
    </lineage>
</organism>
<protein>
    <submittedName>
        <fullName evidence="2">Uncharacterized protein</fullName>
    </submittedName>
</protein>